<dbReference type="GO" id="GO:0003677">
    <property type="term" value="F:DNA binding"/>
    <property type="evidence" value="ECO:0007669"/>
    <property type="project" value="UniProtKB-KW"/>
</dbReference>
<dbReference type="InterPro" id="IPR013762">
    <property type="entry name" value="Integrase-like_cat_sf"/>
</dbReference>
<dbReference type="GO" id="GO:0044826">
    <property type="term" value="P:viral genome integration into host DNA"/>
    <property type="evidence" value="ECO:0007669"/>
    <property type="project" value="UniProtKB-KW"/>
</dbReference>
<dbReference type="PANTHER" id="PTHR30349">
    <property type="entry name" value="PHAGE INTEGRASE-RELATED"/>
    <property type="match status" value="1"/>
</dbReference>
<dbReference type="Gene3D" id="1.10.443.10">
    <property type="entry name" value="Intergrase catalytic core"/>
    <property type="match status" value="1"/>
</dbReference>
<dbReference type="PROSITE" id="PS51898">
    <property type="entry name" value="TYR_RECOMBINASE"/>
    <property type="match status" value="1"/>
</dbReference>
<keyword evidence="8" id="KW-1160">Virus entry into host cell</keyword>
<dbReference type="GO" id="GO:0016787">
    <property type="term" value="F:hydrolase activity"/>
    <property type="evidence" value="ECO:0007669"/>
    <property type="project" value="UniProtKB-KW"/>
</dbReference>
<dbReference type="EMBL" id="LR796182">
    <property type="protein sequence ID" value="CAB4124660.1"/>
    <property type="molecule type" value="Genomic_DNA"/>
</dbReference>
<dbReference type="Gene3D" id="1.10.150.130">
    <property type="match status" value="1"/>
</dbReference>
<evidence type="ECO:0000256" key="2">
    <source>
        <dbReference type="ARBA" id="ARBA00016082"/>
    </source>
</evidence>
<keyword evidence="6" id="KW-0238">DNA-binding</keyword>
<protein>
    <recommendedName>
        <fullName evidence="2">Integrase</fullName>
    </recommendedName>
</protein>
<dbReference type="SUPFAM" id="SSF56349">
    <property type="entry name" value="DNA breaking-rejoining enzymes"/>
    <property type="match status" value="1"/>
</dbReference>
<keyword evidence="5" id="KW-0229">DNA integration</keyword>
<dbReference type="GO" id="GO:0006310">
    <property type="term" value="P:DNA recombination"/>
    <property type="evidence" value="ECO:0007669"/>
    <property type="project" value="UniProtKB-KW"/>
</dbReference>
<evidence type="ECO:0000256" key="4">
    <source>
        <dbReference type="ARBA" id="ARBA00022801"/>
    </source>
</evidence>
<keyword evidence="3" id="KW-0808">Transferase</keyword>
<dbReference type="CDD" id="cd01189">
    <property type="entry name" value="INT_ICEBs1_C_like"/>
    <property type="match status" value="1"/>
</dbReference>
<sequence length="295" mass="32763">MEFATYFKTWTDDRCAYGHICESSALKYTRLVAPAMEILGRKQLTQITFEDIDSCYRKLVRTVGPARVRGISVQLHKSLKDAAARKLIPADPSASVEAPRAKRTVKTTTLSREELGRVLAATKEWGGIGRVVRFIVATGCRRGEALGLQWQDVSLTHGRVEIKRQIAMVGAIPRVSPVKTDNANRTITLPASLAEELRLRQGAPTDWVFPNQHGRCRNPNDLTREIRAKFDTLALDFSLHDLRHAHATFLLQQSQPIKAVSQRLGHANVQITLGIYTHVMPGDDARLAGAIDALL</sequence>
<reference evidence="10" key="1">
    <citation type="submission" date="2020-04" db="EMBL/GenBank/DDBJ databases">
        <authorList>
            <person name="Chiriac C."/>
            <person name="Salcher M."/>
            <person name="Ghai R."/>
            <person name="Kavagutti S V."/>
        </authorList>
    </citation>
    <scope>NUCLEOTIDE SEQUENCE</scope>
</reference>
<evidence type="ECO:0000256" key="8">
    <source>
        <dbReference type="ARBA" id="ARBA00023195"/>
    </source>
</evidence>
<keyword evidence="8" id="KW-1179">Viral genome integration</keyword>
<evidence type="ECO:0000313" key="10">
    <source>
        <dbReference type="EMBL" id="CAB4124660.1"/>
    </source>
</evidence>
<evidence type="ECO:0000259" key="9">
    <source>
        <dbReference type="PROSITE" id="PS51898"/>
    </source>
</evidence>
<dbReference type="GO" id="GO:0075713">
    <property type="term" value="P:establishment of integrated proviral latency"/>
    <property type="evidence" value="ECO:0007669"/>
    <property type="project" value="UniProtKB-KW"/>
</dbReference>
<accession>A0A6J5KWT0</accession>
<proteinExistence type="inferred from homology"/>
<organism evidence="10">
    <name type="scientific">uncultured Caudovirales phage</name>
    <dbReference type="NCBI Taxonomy" id="2100421"/>
    <lineage>
        <taxon>Viruses</taxon>
        <taxon>Duplodnaviria</taxon>
        <taxon>Heunggongvirae</taxon>
        <taxon>Uroviricota</taxon>
        <taxon>Caudoviricetes</taxon>
        <taxon>Peduoviridae</taxon>
        <taxon>Maltschvirus</taxon>
        <taxon>Maltschvirus maltsch</taxon>
    </lineage>
</organism>
<evidence type="ECO:0000256" key="1">
    <source>
        <dbReference type="ARBA" id="ARBA00008857"/>
    </source>
</evidence>
<dbReference type="InterPro" id="IPR002104">
    <property type="entry name" value="Integrase_catalytic"/>
</dbReference>
<evidence type="ECO:0000256" key="5">
    <source>
        <dbReference type="ARBA" id="ARBA00022908"/>
    </source>
</evidence>
<comment type="similarity">
    <text evidence="1">Belongs to the 'phage' integrase family.</text>
</comment>
<dbReference type="Pfam" id="PF00589">
    <property type="entry name" value="Phage_integrase"/>
    <property type="match status" value="1"/>
</dbReference>
<dbReference type="GO" id="GO:0016740">
    <property type="term" value="F:transferase activity"/>
    <property type="evidence" value="ECO:0007669"/>
    <property type="project" value="UniProtKB-KW"/>
</dbReference>
<evidence type="ECO:0000256" key="7">
    <source>
        <dbReference type="ARBA" id="ARBA00023172"/>
    </source>
</evidence>
<keyword evidence="7" id="KW-0233">DNA recombination</keyword>
<gene>
    <name evidence="10" type="ORF">UFOVP62_21</name>
</gene>
<dbReference type="InterPro" id="IPR010998">
    <property type="entry name" value="Integrase_recombinase_N"/>
</dbReference>
<evidence type="ECO:0000256" key="6">
    <source>
        <dbReference type="ARBA" id="ARBA00023125"/>
    </source>
</evidence>
<dbReference type="InterPro" id="IPR050090">
    <property type="entry name" value="Tyrosine_recombinase_XerCD"/>
</dbReference>
<dbReference type="InterPro" id="IPR011010">
    <property type="entry name" value="DNA_brk_join_enz"/>
</dbReference>
<keyword evidence="4" id="KW-0378">Hydrolase</keyword>
<feature type="domain" description="Tyr recombinase" evidence="9">
    <location>
        <begin position="105"/>
        <end position="292"/>
    </location>
</feature>
<dbReference type="GO" id="GO:0015074">
    <property type="term" value="P:DNA integration"/>
    <property type="evidence" value="ECO:0007669"/>
    <property type="project" value="UniProtKB-KW"/>
</dbReference>
<name>A0A6J5KWT0_9CAUD</name>
<evidence type="ECO:0000256" key="3">
    <source>
        <dbReference type="ARBA" id="ARBA00022679"/>
    </source>
</evidence>
<dbReference type="PANTHER" id="PTHR30349:SF64">
    <property type="entry name" value="PROPHAGE INTEGRASE INTD-RELATED"/>
    <property type="match status" value="1"/>
</dbReference>